<protein>
    <submittedName>
        <fullName evidence="2">Oidioi.mRNA.OKI2018_I69.XSR.g16324.t1.cds</fullName>
    </submittedName>
</protein>
<dbReference type="EMBL" id="OU015569">
    <property type="protein sequence ID" value="CAG5099182.1"/>
    <property type="molecule type" value="Genomic_DNA"/>
</dbReference>
<evidence type="ECO:0000313" key="2">
    <source>
        <dbReference type="EMBL" id="CAG5099182.1"/>
    </source>
</evidence>
<evidence type="ECO:0000313" key="3">
    <source>
        <dbReference type="Proteomes" id="UP001158576"/>
    </source>
</evidence>
<dbReference type="Proteomes" id="UP001158576">
    <property type="component" value="Chromosome XSR"/>
</dbReference>
<proteinExistence type="predicted"/>
<organism evidence="2 3">
    <name type="scientific">Oikopleura dioica</name>
    <name type="common">Tunicate</name>
    <dbReference type="NCBI Taxonomy" id="34765"/>
    <lineage>
        <taxon>Eukaryota</taxon>
        <taxon>Metazoa</taxon>
        <taxon>Chordata</taxon>
        <taxon>Tunicata</taxon>
        <taxon>Appendicularia</taxon>
        <taxon>Copelata</taxon>
        <taxon>Oikopleuridae</taxon>
        <taxon>Oikopleura</taxon>
    </lineage>
</organism>
<sequence length="202" mass="23410">MKAYTNFPPPTYTRQELLMIEPVGSRVEEKSFVDLFENYILTYVVLRKQAHPVFGIVNFLGIAPINDEFRESRRYKMGTVSDDGRIQREFDANGGYALPKDVDRLVREMDEKVKRDLIKMQNRIKEEMFEELFEEPTVVKGSAKPKKPLTDEELVTLFGEDEKLPTKKADRKKKNSKKSNKKKPNAGKTPNAIRKTKKPTKL</sequence>
<feature type="compositionally biased region" description="Basic residues" evidence="1">
    <location>
        <begin position="169"/>
        <end position="185"/>
    </location>
</feature>
<keyword evidence="3" id="KW-1185">Reference proteome</keyword>
<accession>A0ABN7SKL9</accession>
<feature type="region of interest" description="Disordered" evidence="1">
    <location>
        <begin position="156"/>
        <end position="202"/>
    </location>
</feature>
<reference evidence="2 3" key="1">
    <citation type="submission" date="2021-04" db="EMBL/GenBank/DDBJ databases">
        <authorList>
            <person name="Bliznina A."/>
        </authorList>
    </citation>
    <scope>NUCLEOTIDE SEQUENCE [LARGE SCALE GENOMIC DNA]</scope>
</reference>
<evidence type="ECO:0000256" key="1">
    <source>
        <dbReference type="SAM" id="MobiDB-lite"/>
    </source>
</evidence>
<gene>
    <name evidence="2" type="ORF">OKIOD_LOCUS7882</name>
</gene>
<name>A0ABN7SKL9_OIKDI</name>